<evidence type="ECO:0000256" key="2">
    <source>
        <dbReference type="ARBA" id="ARBA00022475"/>
    </source>
</evidence>
<dbReference type="Gene3D" id="1.20.81.30">
    <property type="entry name" value="Type II secretion system (T2SS), domain F"/>
    <property type="match status" value="1"/>
</dbReference>
<dbReference type="RefSeq" id="WP_047763661.1">
    <property type="nucleotide sequence ID" value="NZ_LAQL01000005.1"/>
</dbReference>
<keyword evidence="9" id="KW-1185">Reference proteome</keyword>
<reference evidence="8 9" key="1">
    <citation type="submission" date="2015-03" db="EMBL/GenBank/DDBJ databases">
        <title>Genome Sequence of Kiloniella spongiae MEBiC09566, isolated from a marine sponge.</title>
        <authorList>
            <person name="Shao Z."/>
            <person name="Wang L."/>
            <person name="Li X."/>
        </authorList>
    </citation>
    <scope>NUCLEOTIDE SEQUENCE [LARGE SCALE GENOMIC DNA]</scope>
    <source>
        <strain evidence="8 9">MEBiC09566</strain>
    </source>
</reference>
<dbReference type="InterPro" id="IPR018076">
    <property type="entry name" value="T2SS_GspF_dom"/>
</dbReference>
<sequence>MIEFLQNITNGQATDLQIITMLLLVFFIFLLLLFIAFAPNNKNLKTRINKVVNTTKHQNNYKSLVNIRRQTDSSGNLKLDEIINKLTPRPELLREKMQKAGLQPNLGRFLMASITITVLSLGILQLTTDHSLLIATLFASMIGLTFPHIILHVLKARRQKKFLALFPDAIDLMVRALKSGLPITEAIKNSGEEIVDPVGIELTTVTNGVKIGGKLPDELVQAQERIGLQEFNFFTVALSIQTETGGNLAETLANLSDILRKRKQMQLKIKAMSSEAKASAYIIGSLPFIMFFMIYFLNREYAVELITDPRGQFAVGFGLAMIAVGCGIMYKMVKFEI</sequence>
<dbReference type="PANTHER" id="PTHR35007:SF1">
    <property type="entry name" value="PILUS ASSEMBLY PROTEIN"/>
    <property type="match status" value="1"/>
</dbReference>
<dbReference type="STRING" id="1489064.WH96_08045"/>
<keyword evidence="5 6" id="KW-0472">Membrane</keyword>
<evidence type="ECO:0000256" key="4">
    <source>
        <dbReference type="ARBA" id="ARBA00022989"/>
    </source>
</evidence>
<dbReference type="PANTHER" id="PTHR35007">
    <property type="entry name" value="INTEGRAL MEMBRANE PROTEIN-RELATED"/>
    <property type="match status" value="1"/>
</dbReference>
<keyword evidence="4 6" id="KW-1133">Transmembrane helix</keyword>
<comment type="subcellular location">
    <subcellularLocation>
        <location evidence="1">Cell membrane</location>
        <topology evidence="1">Multi-pass membrane protein</topology>
    </subcellularLocation>
</comment>
<dbReference type="Pfam" id="PF00482">
    <property type="entry name" value="T2SSF"/>
    <property type="match status" value="1"/>
</dbReference>
<evidence type="ECO:0000313" key="8">
    <source>
        <dbReference type="EMBL" id="KLN61112.1"/>
    </source>
</evidence>
<feature type="transmembrane region" description="Helical" evidence="6">
    <location>
        <begin position="132"/>
        <end position="154"/>
    </location>
</feature>
<evidence type="ECO:0000259" key="7">
    <source>
        <dbReference type="Pfam" id="PF00482"/>
    </source>
</evidence>
<protein>
    <recommendedName>
        <fullName evidence="7">Type II secretion system protein GspF domain-containing protein</fullName>
    </recommendedName>
</protein>
<gene>
    <name evidence="8" type="ORF">WH96_08045</name>
</gene>
<name>A0A0H2MK34_9PROT</name>
<feature type="transmembrane region" description="Helical" evidence="6">
    <location>
        <begin position="16"/>
        <end position="38"/>
    </location>
</feature>
<dbReference type="InterPro" id="IPR042094">
    <property type="entry name" value="T2SS_GspF_sf"/>
</dbReference>
<dbReference type="PATRIC" id="fig|1489064.4.peg.2871"/>
<accession>A0A0H2MK34</accession>
<keyword evidence="3 6" id="KW-0812">Transmembrane</keyword>
<feature type="transmembrane region" description="Helical" evidence="6">
    <location>
        <begin position="313"/>
        <end position="333"/>
    </location>
</feature>
<dbReference type="OrthoDB" id="9803381at2"/>
<feature type="transmembrane region" description="Helical" evidence="6">
    <location>
        <begin position="278"/>
        <end position="297"/>
    </location>
</feature>
<keyword evidence="2" id="KW-1003">Cell membrane</keyword>
<feature type="transmembrane region" description="Helical" evidence="6">
    <location>
        <begin position="106"/>
        <end position="126"/>
    </location>
</feature>
<dbReference type="AlphaFoldDB" id="A0A0H2MK34"/>
<proteinExistence type="predicted"/>
<dbReference type="Proteomes" id="UP000035444">
    <property type="component" value="Unassembled WGS sequence"/>
</dbReference>
<evidence type="ECO:0000256" key="5">
    <source>
        <dbReference type="ARBA" id="ARBA00023136"/>
    </source>
</evidence>
<evidence type="ECO:0000256" key="6">
    <source>
        <dbReference type="SAM" id="Phobius"/>
    </source>
</evidence>
<evidence type="ECO:0000256" key="3">
    <source>
        <dbReference type="ARBA" id="ARBA00022692"/>
    </source>
</evidence>
<evidence type="ECO:0000256" key="1">
    <source>
        <dbReference type="ARBA" id="ARBA00004651"/>
    </source>
</evidence>
<dbReference type="EMBL" id="LAQL01000005">
    <property type="protein sequence ID" value="KLN61112.1"/>
    <property type="molecule type" value="Genomic_DNA"/>
</dbReference>
<feature type="domain" description="Type II secretion system protein GspF" evidence="7">
    <location>
        <begin position="170"/>
        <end position="295"/>
    </location>
</feature>
<evidence type="ECO:0000313" key="9">
    <source>
        <dbReference type="Proteomes" id="UP000035444"/>
    </source>
</evidence>
<organism evidence="8 9">
    <name type="scientific">Kiloniella spongiae</name>
    <dbReference type="NCBI Taxonomy" id="1489064"/>
    <lineage>
        <taxon>Bacteria</taxon>
        <taxon>Pseudomonadati</taxon>
        <taxon>Pseudomonadota</taxon>
        <taxon>Alphaproteobacteria</taxon>
        <taxon>Rhodospirillales</taxon>
        <taxon>Kiloniellaceae</taxon>
        <taxon>Kiloniella</taxon>
    </lineage>
</organism>
<comment type="caution">
    <text evidence="8">The sequence shown here is derived from an EMBL/GenBank/DDBJ whole genome shotgun (WGS) entry which is preliminary data.</text>
</comment>
<dbReference type="GO" id="GO:0005886">
    <property type="term" value="C:plasma membrane"/>
    <property type="evidence" value="ECO:0007669"/>
    <property type="project" value="UniProtKB-SubCell"/>
</dbReference>